<dbReference type="InterPro" id="IPR050490">
    <property type="entry name" value="Bact_solute-bd_prot1"/>
</dbReference>
<feature type="signal peptide" evidence="5">
    <location>
        <begin position="1"/>
        <end position="24"/>
    </location>
</feature>
<evidence type="ECO:0000256" key="3">
    <source>
        <dbReference type="ARBA" id="ARBA00022448"/>
    </source>
</evidence>
<dbReference type="PROSITE" id="PS51257">
    <property type="entry name" value="PROKAR_LIPOPROTEIN"/>
    <property type="match status" value="1"/>
</dbReference>
<evidence type="ECO:0000313" key="6">
    <source>
        <dbReference type="EMBL" id="GGF92418.1"/>
    </source>
</evidence>
<dbReference type="Gene3D" id="3.40.190.10">
    <property type="entry name" value="Periplasmic binding protein-like II"/>
    <property type="match status" value="1"/>
</dbReference>
<protein>
    <submittedName>
        <fullName evidence="6">ABC transporter substrate-binding protein</fullName>
    </submittedName>
</protein>
<comment type="similarity">
    <text evidence="2">Belongs to the bacterial solute-binding protein 1 family.</text>
</comment>
<evidence type="ECO:0000256" key="2">
    <source>
        <dbReference type="ARBA" id="ARBA00008520"/>
    </source>
</evidence>
<dbReference type="PANTHER" id="PTHR43649">
    <property type="entry name" value="ARABINOSE-BINDING PROTEIN-RELATED"/>
    <property type="match status" value="1"/>
</dbReference>
<evidence type="ECO:0000256" key="1">
    <source>
        <dbReference type="ARBA" id="ARBA00004196"/>
    </source>
</evidence>
<evidence type="ECO:0000256" key="4">
    <source>
        <dbReference type="ARBA" id="ARBA00022729"/>
    </source>
</evidence>
<feature type="chain" id="PRO_5047478377" evidence="5">
    <location>
        <begin position="25"/>
        <end position="413"/>
    </location>
</feature>
<comment type="subcellular location">
    <subcellularLocation>
        <location evidence="1">Cell envelope</location>
    </subcellularLocation>
</comment>
<evidence type="ECO:0000256" key="5">
    <source>
        <dbReference type="SAM" id="SignalP"/>
    </source>
</evidence>
<dbReference type="InterPro" id="IPR006059">
    <property type="entry name" value="SBP"/>
</dbReference>
<keyword evidence="4 5" id="KW-0732">Signal</keyword>
<dbReference type="SUPFAM" id="SSF53850">
    <property type="entry name" value="Periplasmic binding protein-like II"/>
    <property type="match status" value="1"/>
</dbReference>
<accession>A0ABQ1VSG4</accession>
<dbReference type="CDD" id="cd13585">
    <property type="entry name" value="PBP2_TMBP_like"/>
    <property type="match status" value="1"/>
</dbReference>
<organism evidence="6 7">
    <name type="scientific">Paenibacillus aceti</name>
    <dbReference type="NCBI Taxonomy" id="1820010"/>
    <lineage>
        <taxon>Bacteria</taxon>
        <taxon>Bacillati</taxon>
        <taxon>Bacillota</taxon>
        <taxon>Bacilli</taxon>
        <taxon>Bacillales</taxon>
        <taxon>Paenibacillaceae</taxon>
        <taxon>Paenibacillus</taxon>
    </lineage>
</organism>
<evidence type="ECO:0000313" key="7">
    <source>
        <dbReference type="Proteomes" id="UP000608420"/>
    </source>
</evidence>
<proteinExistence type="inferred from homology"/>
<keyword evidence="7" id="KW-1185">Reference proteome</keyword>
<comment type="caution">
    <text evidence="6">The sequence shown here is derived from an EMBL/GenBank/DDBJ whole genome shotgun (WGS) entry which is preliminary data.</text>
</comment>
<name>A0ABQ1VSG4_9BACL</name>
<sequence>MLRVKGTGKSLLITMLLVCLTLTACGGGSGGKAADQGGKQTIRFATWDSEDNLTLQQELIDQFNETHTDIQVSLEAYGSDYDTKITAGMGAKDAPDVMYMWNYPTYKDALEPLDSYIEQEGGSFKDNFYETLWNYNSADGQILGLPVGYTTHVVYYNKDLFDAAGVPYPQDGWTWADLQEAAKKLSDKAENISGFAFSGKPDPYDFEMFLWGNGASYIDDQGNLEGNLNSPKSIEVLTMFQNMLKEGYAITTEGSGATEMKSGKVAMFTNGAWSIASLREAGINFGVVELPKFKDGSAVSVVSSSGISMSKESSKKDAAWEFIKFWTSEEANKARIDYELPVLKTVVESEQLQNDDMKRVFYHMLEMSEKYTPASFKVDNWSEISENLQLAFEQIFNPSTLMDPKTVLDDAAQ</sequence>
<keyword evidence="3" id="KW-0813">Transport</keyword>
<gene>
    <name evidence="6" type="ORF">GCM10010913_12480</name>
</gene>
<dbReference type="EMBL" id="BMIW01000006">
    <property type="protein sequence ID" value="GGF92418.1"/>
    <property type="molecule type" value="Genomic_DNA"/>
</dbReference>
<reference evidence="7" key="1">
    <citation type="journal article" date="2019" name="Int. J. Syst. Evol. Microbiol.">
        <title>The Global Catalogue of Microorganisms (GCM) 10K type strain sequencing project: providing services to taxonomists for standard genome sequencing and annotation.</title>
        <authorList>
            <consortium name="The Broad Institute Genomics Platform"/>
            <consortium name="The Broad Institute Genome Sequencing Center for Infectious Disease"/>
            <person name="Wu L."/>
            <person name="Ma J."/>
        </authorList>
    </citation>
    <scope>NUCLEOTIDE SEQUENCE [LARGE SCALE GENOMIC DNA]</scope>
    <source>
        <strain evidence="7">CGMCC 1.15420</strain>
    </source>
</reference>
<dbReference type="Proteomes" id="UP000608420">
    <property type="component" value="Unassembled WGS sequence"/>
</dbReference>
<dbReference type="Pfam" id="PF13416">
    <property type="entry name" value="SBP_bac_8"/>
    <property type="match status" value="1"/>
</dbReference>
<dbReference type="RefSeq" id="WP_120460656.1">
    <property type="nucleotide sequence ID" value="NZ_BMIW01000006.1"/>
</dbReference>
<dbReference type="PANTHER" id="PTHR43649:SF31">
    <property type="entry name" value="SN-GLYCEROL-3-PHOSPHATE-BINDING PERIPLASMIC PROTEIN UGPB"/>
    <property type="match status" value="1"/>
</dbReference>